<gene>
    <name evidence="1" type="ORF">FOVG_19851</name>
</gene>
<dbReference type="Proteomes" id="UP000030751">
    <property type="component" value="Unassembled WGS sequence"/>
</dbReference>
<dbReference type="EMBL" id="KI981339">
    <property type="protein sequence ID" value="EXA28551.1"/>
    <property type="molecule type" value="Genomic_DNA"/>
</dbReference>
<reference evidence="1" key="1">
    <citation type="submission" date="2011-10" db="EMBL/GenBank/DDBJ databases">
        <title>The Genome Sequence of Fusarium oxysporum HDV247.</title>
        <authorList>
            <consortium name="The Broad Institute Genome Sequencing Platform"/>
            <person name="Ma L.-J."/>
            <person name="Gale L.R."/>
            <person name="Schwartz D.C."/>
            <person name="Zhou S."/>
            <person name="Corby-Kistler H."/>
            <person name="Young S.K."/>
            <person name="Zeng Q."/>
            <person name="Gargeya S."/>
            <person name="Fitzgerald M."/>
            <person name="Haas B."/>
            <person name="Abouelleil A."/>
            <person name="Alvarado L."/>
            <person name="Arachchi H.M."/>
            <person name="Berlin A."/>
            <person name="Brown A."/>
            <person name="Chapman S.B."/>
            <person name="Chen Z."/>
            <person name="Dunbar C."/>
            <person name="Freedman E."/>
            <person name="Gearin G."/>
            <person name="Goldberg J."/>
            <person name="Griggs A."/>
            <person name="Gujja S."/>
            <person name="Heiman D."/>
            <person name="Howarth C."/>
            <person name="Larson L."/>
            <person name="Lui A."/>
            <person name="MacDonald P.J.P."/>
            <person name="Montmayeur A."/>
            <person name="Murphy C."/>
            <person name="Neiman D."/>
            <person name="Pearson M."/>
            <person name="Priest M."/>
            <person name="Roberts A."/>
            <person name="Saif S."/>
            <person name="Shea T."/>
            <person name="Shenoy N."/>
            <person name="Sisk P."/>
            <person name="Stolte C."/>
            <person name="Sykes S."/>
            <person name="Wortman J."/>
            <person name="Nusbaum C."/>
            <person name="Birren B."/>
        </authorList>
    </citation>
    <scope>NUCLEOTIDE SEQUENCE [LARGE SCALE GENOMIC DNA]</scope>
    <source>
        <strain evidence="1">HDV247</strain>
    </source>
</reference>
<dbReference type="AlphaFoldDB" id="W9NCW1"/>
<evidence type="ECO:0000313" key="1">
    <source>
        <dbReference type="EMBL" id="EXA28551.1"/>
    </source>
</evidence>
<sequence>MWTTVCLTTGVRYPAVTVVKEPAYTASRTMIVLTRTEVLMRL</sequence>
<dbReference type="HOGENOM" id="CLU_3260562_0_0_1"/>
<organism evidence="1">
    <name type="scientific">Fusarium oxysporum f. sp. pisi HDV247</name>
    <dbReference type="NCBI Taxonomy" id="1080344"/>
    <lineage>
        <taxon>Eukaryota</taxon>
        <taxon>Fungi</taxon>
        <taxon>Dikarya</taxon>
        <taxon>Ascomycota</taxon>
        <taxon>Pezizomycotina</taxon>
        <taxon>Sordariomycetes</taxon>
        <taxon>Hypocreomycetidae</taxon>
        <taxon>Hypocreales</taxon>
        <taxon>Nectriaceae</taxon>
        <taxon>Fusarium</taxon>
        <taxon>Fusarium oxysporum species complex</taxon>
    </lineage>
</organism>
<name>W9NCW1_FUSOX</name>
<protein>
    <submittedName>
        <fullName evidence="1">Uncharacterized protein</fullName>
    </submittedName>
</protein>
<proteinExistence type="predicted"/>
<accession>W9NCW1</accession>
<reference evidence="1" key="2">
    <citation type="submission" date="2014-02" db="EMBL/GenBank/DDBJ databases">
        <title>Annotation of the Genome Sequence of Fusarium oxysporum HDV247.</title>
        <authorList>
            <consortium name="The Broad Institute Genomics Platform"/>
            <person name="Ma L.-J."/>
            <person name="Corby-Kistler H."/>
            <person name="Broz K."/>
            <person name="Gale L.R."/>
            <person name="Jonkers W."/>
            <person name="O'Donnell K."/>
            <person name="Ploetz R."/>
            <person name="Steinberg C."/>
            <person name="Schwartz D.C."/>
            <person name="VanEtten H."/>
            <person name="Zhou S."/>
            <person name="Young S.K."/>
            <person name="Zeng Q."/>
            <person name="Gargeya S."/>
            <person name="Fitzgerald M."/>
            <person name="Abouelleil A."/>
            <person name="Alvarado L."/>
            <person name="Chapman S.B."/>
            <person name="Gainer-Dewar J."/>
            <person name="Goldberg J."/>
            <person name="Griggs A."/>
            <person name="Gujja S."/>
            <person name="Hansen M."/>
            <person name="Howarth C."/>
            <person name="Imamovic A."/>
            <person name="Ireland A."/>
            <person name="Larimer J."/>
            <person name="McCowan C."/>
            <person name="Murphy C."/>
            <person name="Pearson M."/>
            <person name="Poon T.W."/>
            <person name="Priest M."/>
            <person name="Roberts A."/>
            <person name="Saif S."/>
            <person name="Shea T."/>
            <person name="Sykes S."/>
            <person name="Wortman J."/>
            <person name="Nusbaum C."/>
            <person name="Birren B."/>
        </authorList>
    </citation>
    <scope>NUCLEOTIDE SEQUENCE</scope>
    <source>
        <strain evidence="1">HDV247</strain>
    </source>
</reference>